<name>A0A4R3L5R4_9BACL</name>
<evidence type="ECO:0000313" key="4">
    <source>
        <dbReference type="Proteomes" id="UP000294937"/>
    </source>
</evidence>
<protein>
    <recommendedName>
        <fullName evidence="5">YfzA-like protein</fullName>
    </recommendedName>
</protein>
<proteinExistence type="predicted"/>
<keyword evidence="4" id="KW-1185">Reference proteome</keyword>
<evidence type="ECO:0000256" key="1">
    <source>
        <dbReference type="SAM" id="MobiDB-lite"/>
    </source>
</evidence>
<evidence type="ECO:0000256" key="2">
    <source>
        <dbReference type="SAM" id="Phobius"/>
    </source>
</evidence>
<evidence type="ECO:0008006" key="5">
    <source>
        <dbReference type="Google" id="ProtNLM"/>
    </source>
</evidence>
<dbReference type="Proteomes" id="UP000294937">
    <property type="component" value="Unassembled WGS sequence"/>
</dbReference>
<gene>
    <name evidence="3" type="ORF">EDD58_10416</name>
</gene>
<accession>A0A4R3L5R4</accession>
<keyword evidence="2" id="KW-0812">Transmembrane</keyword>
<feature type="transmembrane region" description="Helical" evidence="2">
    <location>
        <begin position="79"/>
        <end position="98"/>
    </location>
</feature>
<evidence type="ECO:0000313" key="3">
    <source>
        <dbReference type="EMBL" id="TCS94150.1"/>
    </source>
</evidence>
<feature type="transmembrane region" description="Helical" evidence="2">
    <location>
        <begin position="21"/>
        <end position="43"/>
    </location>
</feature>
<dbReference type="OrthoDB" id="21828at2"/>
<sequence>MRDSHEEKCFGAEYAKLERKYFYGHFLIFVIAHIVFIFIFGLIPSSELPSGSYGSHLKEWILSKENEFYIDETGNSISSVWTTVIIIHAIWPFSYIFFPKKSPNNKDQNVKTSPKDSD</sequence>
<reference evidence="3 4" key="1">
    <citation type="submission" date="2019-03" db="EMBL/GenBank/DDBJ databases">
        <title>Genomic Encyclopedia of Type Strains, Phase IV (KMG-IV): sequencing the most valuable type-strain genomes for metagenomic binning, comparative biology and taxonomic classification.</title>
        <authorList>
            <person name="Goeker M."/>
        </authorList>
    </citation>
    <scope>NUCLEOTIDE SEQUENCE [LARGE SCALE GENOMIC DNA]</scope>
    <source>
        <strain evidence="3 4">DSM 45707</strain>
    </source>
</reference>
<feature type="region of interest" description="Disordered" evidence="1">
    <location>
        <begin position="99"/>
        <end position="118"/>
    </location>
</feature>
<dbReference type="EMBL" id="SMAG01000004">
    <property type="protein sequence ID" value="TCS94150.1"/>
    <property type="molecule type" value="Genomic_DNA"/>
</dbReference>
<organism evidence="3 4">
    <name type="scientific">Hazenella coriacea</name>
    <dbReference type="NCBI Taxonomy" id="1179467"/>
    <lineage>
        <taxon>Bacteria</taxon>
        <taxon>Bacillati</taxon>
        <taxon>Bacillota</taxon>
        <taxon>Bacilli</taxon>
        <taxon>Bacillales</taxon>
        <taxon>Thermoactinomycetaceae</taxon>
        <taxon>Hazenella</taxon>
    </lineage>
</organism>
<keyword evidence="2" id="KW-1133">Transmembrane helix</keyword>
<keyword evidence="2" id="KW-0472">Membrane</keyword>
<dbReference type="AlphaFoldDB" id="A0A4R3L5R4"/>
<comment type="caution">
    <text evidence="3">The sequence shown here is derived from an EMBL/GenBank/DDBJ whole genome shotgun (WGS) entry which is preliminary data.</text>
</comment>
<dbReference type="RefSeq" id="WP_131924540.1">
    <property type="nucleotide sequence ID" value="NZ_SMAG01000004.1"/>
</dbReference>